<feature type="region of interest" description="Disordered" evidence="1">
    <location>
        <begin position="764"/>
        <end position="828"/>
    </location>
</feature>
<evidence type="ECO:0000259" key="2">
    <source>
        <dbReference type="Pfam" id="PF17667"/>
    </source>
</evidence>
<dbReference type="InterPro" id="IPR008266">
    <property type="entry name" value="Tyr_kinase_AS"/>
</dbReference>
<gene>
    <name evidence="3" type="ORF">GLOTRDRAFT_133855</name>
</gene>
<dbReference type="PANTHER" id="PTHR38248:SF2">
    <property type="entry name" value="FUNK1 11"/>
    <property type="match status" value="1"/>
</dbReference>
<dbReference type="PROSITE" id="PS00109">
    <property type="entry name" value="PROTEIN_KINASE_TYR"/>
    <property type="match status" value="1"/>
</dbReference>
<accession>S7PT50</accession>
<evidence type="ECO:0000313" key="4">
    <source>
        <dbReference type="Proteomes" id="UP000030669"/>
    </source>
</evidence>
<dbReference type="RefSeq" id="XP_007871019.1">
    <property type="nucleotide sequence ID" value="XM_007872828.1"/>
</dbReference>
<dbReference type="GO" id="GO:0004672">
    <property type="term" value="F:protein kinase activity"/>
    <property type="evidence" value="ECO:0007669"/>
    <property type="project" value="InterPro"/>
</dbReference>
<dbReference type="Proteomes" id="UP000030669">
    <property type="component" value="Unassembled WGS sequence"/>
</dbReference>
<feature type="region of interest" description="Disordered" evidence="1">
    <location>
        <begin position="1"/>
        <end position="70"/>
    </location>
</feature>
<dbReference type="Pfam" id="PF17667">
    <property type="entry name" value="Pkinase_fungal"/>
    <property type="match status" value="1"/>
</dbReference>
<protein>
    <recommendedName>
        <fullName evidence="2">Fungal-type protein kinase domain-containing protein</fullName>
    </recommendedName>
</protein>
<sequence>MSEPDLTPSPDTTRSASPTLSSFNDDGVPVAFPSAPGRATSPAGDAVNDGGRPHTPPGKQPPPVVFNTPTSLLSERPLSCSRKFQSQEVTLDTLRTEAGGEASRLRVGPVSIRDFMRITFRSCFEDVVENAPQGISNKARTKVSKILKGVPTGDGVELQMYDPLKKAMNAMCSSLWGKRCPIRLDIVNNTKDAKDPGMPDLIINSKGKGKTCRWPCALAFVEVKPNEKQDPFYYVADNSSRDIPHQYQTEVWNQFSHYATVSFKRRPRCFLCGLGVFGGRARFFRWDRSAVLVSDYFDYNENPEPLWQFLSGFGAKGYNGSGIDPTIQFQSLPTGQAGLLRKKIKRAREKRLISEEAEKLDDDTLVALSSTIIAPSKSGDKVEQYITIGPPLFTSVALLGRGTCTWLAVPVPGTVENPERSNEDHFVIIKDSWRDPSRRIEGDIYGIIHGPEGHVPGVARLRSDVDLVDLPDPNSGMHRTIAEILNKHYEPRKCPPRVHHRCILDSVGIPLSRFSSTRQALEAFYDVVLGHECMGQKDILHRDISVNNIMISAYPDTEMCKGFLIDMEYATVIGEAGSDGDLREITGTTQFLSAARVRQRGKELPVHETWNDLESLFWSLVYTFTHYRPHTLPEHWIRKVFVVADPDLRIRFVEEHTKKLQVLCGPDRRSEGVGSAQIPEESISIHVPLTSCIHEIADLVASHYHRPSVYTLLRNAHPEMFCQLKTHEKIKRAIRDALDTGDWPHPDDSATPLRLIRETKKDALDTTATNLGSKHASGSKGKRKWEDEEDTSVKRVRHRESENDKDAVPGNPAGCGIKDRLPPVLDFV</sequence>
<evidence type="ECO:0000313" key="3">
    <source>
        <dbReference type="EMBL" id="EPQ50482.1"/>
    </source>
</evidence>
<dbReference type="InterPro" id="IPR011009">
    <property type="entry name" value="Kinase-like_dom_sf"/>
</dbReference>
<dbReference type="HOGENOM" id="CLU_014053_0_0_1"/>
<feature type="domain" description="Fungal-type protein kinase" evidence="2">
    <location>
        <begin position="248"/>
        <end position="623"/>
    </location>
</feature>
<feature type="compositionally biased region" description="Pro residues" evidence="1">
    <location>
        <begin position="54"/>
        <end position="64"/>
    </location>
</feature>
<dbReference type="EMBL" id="KB469315">
    <property type="protein sequence ID" value="EPQ50482.1"/>
    <property type="molecule type" value="Genomic_DNA"/>
</dbReference>
<organism evidence="3 4">
    <name type="scientific">Gloeophyllum trabeum (strain ATCC 11539 / FP-39264 / Madison 617)</name>
    <name type="common">Brown rot fungus</name>
    <dbReference type="NCBI Taxonomy" id="670483"/>
    <lineage>
        <taxon>Eukaryota</taxon>
        <taxon>Fungi</taxon>
        <taxon>Dikarya</taxon>
        <taxon>Basidiomycota</taxon>
        <taxon>Agaricomycotina</taxon>
        <taxon>Agaricomycetes</taxon>
        <taxon>Gloeophyllales</taxon>
        <taxon>Gloeophyllaceae</taxon>
        <taxon>Gloeophyllum</taxon>
    </lineage>
</organism>
<dbReference type="InterPro" id="IPR040976">
    <property type="entry name" value="Pkinase_fungal"/>
</dbReference>
<evidence type="ECO:0000256" key="1">
    <source>
        <dbReference type="SAM" id="MobiDB-lite"/>
    </source>
</evidence>
<dbReference type="AlphaFoldDB" id="S7PT50"/>
<dbReference type="SUPFAM" id="SSF56112">
    <property type="entry name" value="Protein kinase-like (PK-like)"/>
    <property type="match status" value="1"/>
</dbReference>
<dbReference type="OrthoDB" id="2739948at2759"/>
<dbReference type="PANTHER" id="PTHR38248">
    <property type="entry name" value="FUNK1 6"/>
    <property type="match status" value="1"/>
</dbReference>
<reference evidence="3 4" key="1">
    <citation type="journal article" date="2012" name="Science">
        <title>The Paleozoic origin of enzymatic lignin decomposition reconstructed from 31 fungal genomes.</title>
        <authorList>
            <person name="Floudas D."/>
            <person name="Binder M."/>
            <person name="Riley R."/>
            <person name="Barry K."/>
            <person name="Blanchette R.A."/>
            <person name="Henrissat B."/>
            <person name="Martinez A.T."/>
            <person name="Otillar R."/>
            <person name="Spatafora J.W."/>
            <person name="Yadav J.S."/>
            <person name="Aerts A."/>
            <person name="Benoit I."/>
            <person name="Boyd A."/>
            <person name="Carlson A."/>
            <person name="Copeland A."/>
            <person name="Coutinho P.M."/>
            <person name="de Vries R.P."/>
            <person name="Ferreira P."/>
            <person name="Findley K."/>
            <person name="Foster B."/>
            <person name="Gaskell J."/>
            <person name="Glotzer D."/>
            <person name="Gorecki P."/>
            <person name="Heitman J."/>
            <person name="Hesse C."/>
            <person name="Hori C."/>
            <person name="Igarashi K."/>
            <person name="Jurgens J.A."/>
            <person name="Kallen N."/>
            <person name="Kersten P."/>
            <person name="Kohler A."/>
            <person name="Kuees U."/>
            <person name="Kumar T.K.A."/>
            <person name="Kuo A."/>
            <person name="LaButti K."/>
            <person name="Larrondo L.F."/>
            <person name="Lindquist E."/>
            <person name="Ling A."/>
            <person name="Lombard V."/>
            <person name="Lucas S."/>
            <person name="Lundell T."/>
            <person name="Martin R."/>
            <person name="McLaughlin D.J."/>
            <person name="Morgenstern I."/>
            <person name="Morin E."/>
            <person name="Murat C."/>
            <person name="Nagy L.G."/>
            <person name="Nolan M."/>
            <person name="Ohm R.A."/>
            <person name="Patyshakuliyeva A."/>
            <person name="Rokas A."/>
            <person name="Ruiz-Duenas F.J."/>
            <person name="Sabat G."/>
            <person name="Salamov A."/>
            <person name="Samejima M."/>
            <person name="Schmutz J."/>
            <person name="Slot J.C."/>
            <person name="St John F."/>
            <person name="Stenlid J."/>
            <person name="Sun H."/>
            <person name="Sun S."/>
            <person name="Syed K."/>
            <person name="Tsang A."/>
            <person name="Wiebenga A."/>
            <person name="Young D."/>
            <person name="Pisabarro A."/>
            <person name="Eastwood D.C."/>
            <person name="Martin F."/>
            <person name="Cullen D."/>
            <person name="Grigoriev I.V."/>
            <person name="Hibbett D.S."/>
        </authorList>
    </citation>
    <scope>NUCLEOTIDE SEQUENCE [LARGE SCALE GENOMIC DNA]</scope>
    <source>
        <strain evidence="3 4">ATCC 11539</strain>
    </source>
</reference>
<keyword evidence="4" id="KW-1185">Reference proteome</keyword>
<dbReference type="GeneID" id="19302821"/>
<dbReference type="OMA" id="RANIMVK"/>
<dbReference type="KEGG" id="gtr:GLOTRDRAFT_133855"/>
<dbReference type="Gene3D" id="1.10.510.10">
    <property type="entry name" value="Transferase(Phosphotransferase) domain 1"/>
    <property type="match status" value="1"/>
</dbReference>
<feature type="compositionally biased region" description="Polar residues" evidence="1">
    <location>
        <begin position="9"/>
        <end position="24"/>
    </location>
</feature>
<name>S7PT50_GLOTA</name>
<proteinExistence type="predicted"/>